<gene>
    <name evidence="3" type="ORF">CCMP2556_LOCUS2783</name>
</gene>
<name>A0ABP0HPU4_9DINO</name>
<reference evidence="3 4" key="1">
    <citation type="submission" date="2024-02" db="EMBL/GenBank/DDBJ databases">
        <authorList>
            <person name="Chen Y."/>
            <person name="Shah S."/>
            <person name="Dougan E. K."/>
            <person name="Thang M."/>
            <person name="Chan C."/>
        </authorList>
    </citation>
    <scope>NUCLEOTIDE SEQUENCE [LARGE SCALE GENOMIC DNA]</scope>
</reference>
<dbReference type="Proteomes" id="UP001642484">
    <property type="component" value="Unassembled WGS sequence"/>
</dbReference>
<accession>A0ABP0HPU4</accession>
<comment type="caution">
    <text evidence="3">The sequence shown here is derived from an EMBL/GenBank/DDBJ whole genome shotgun (WGS) entry which is preliminary data.</text>
</comment>
<feature type="transmembrane region" description="Helical" evidence="2">
    <location>
        <begin position="77"/>
        <end position="96"/>
    </location>
</feature>
<feature type="transmembrane region" description="Helical" evidence="2">
    <location>
        <begin position="108"/>
        <end position="127"/>
    </location>
</feature>
<sequence>MRSSQALLRLAGGAASALLAAAACLYFFADLLPQVVAGHFLKALHFTAECILLGGAGVAGVLAEIRPHPMVSENFPYLTRLSGRSVVYIFFGAYIIGRQEGNGWWRSFDIFVGAVCLAVATAGMVFARRLSSLPPQLSESLGREMHSASTQSTEQMAS</sequence>
<feature type="region of interest" description="Disordered" evidence="1">
    <location>
        <begin position="138"/>
        <end position="158"/>
    </location>
</feature>
<proteinExistence type="predicted"/>
<feature type="compositionally biased region" description="Polar residues" evidence="1">
    <location>
        <begin position="147"/>
        <end position="158"/>
    </location>
</feature>
<keyword evidence="4" id="KW-1185">Reference proteome</keyword>
<feature type="transmembrane region" description="Helical" evidence="2">
    <location>
        <begin position="43"/>
        <end position="65"/>
    </location>
</feature>
<feature type="transmembrane region" description="Helical" evidence="2">
    <location>
        <begin position="7"/>
        <end position="28"/>
    </location>
</feature>
<evidence type="ECO:0000313" key="4">
    <source>
        <dbReference type="Proteomes" id="UP001642484"/>
    </source>
</evidence>
<protein>
    <submittedName>
        <fullName evidence="3">Uncharacterized protein</fullName>
    </submittedName>
</protein>
<evidence type="ECO:0000313" key="3">
    <source>
        <dbReference type="EMBL" id="CAK8992234.1"/>
    </source>
</evidence>
<evidence type="ECO:0000256" key="1">
    <source>
        <dbReference type="SAM" id="MobiDB-lite"/>
    </source>
</evidence>
<evidence type="ECO:0000256" key="2">
    <source>
        <dbReference type="SAM" id="Phobius"/>
    </source>
</evidence>
<keyword evidence="2" id="KW-1133">Transmembrane helix</keyword>
<dbReference type="EMBL" id="CAXAMN010001102">
    <property type="protein sequence ID" value="CAK8992234.1"/>
    <property type="molecule type" value="Genomic_DNA"/>
</dbReference>
<organism evidence="3 4">
    <name type="scientific">Durusdinium trenchii</name>
    <dbReference type="NCBI Taxonomy" id="1381693"/>
    <lineage>
        <taxon>Eukaryota</taxon>
        <taxon>Sar</taxon>
        <taxon>Alveolata</taxon>
        <taxon>Dinophyceae</taxon>
        <taxon>Suessiales</taxon>
        <taxon>Symbiodiniaceae</taxon>
        <taxon>Durusdinium</taxon>
    </lineage>
</organism>
<keyword evidence="2" id="KW-0812">Transmembrane</keyword>
<dbReference type="PROSITE" id="PS51257">
    <property type="entry name" value="PROKAR_LIPOPROTEIN"/>
    <property type="match status" value="1"/>
</dbReference>
<keyword evidence="2" id="KW-0472">Membrane</keyword>